<name>A0A8J7Q6J6_9BACT</name>
<gene>
    <name evidence="2" type="ORF">J3U88_23445</name>
</gene>
<evidence type="ECO:0000256" key="1">
    <source>
        <dbReference type="ARBA" id="ARBA00022679"/>
    </source>
</evidence>
<evidence type="ECO:0000313" key="3">
    <source>
        <dbReference type="Proteomes" id="UP000664417"/>
    </source>
</evidence>
<protein>
    <submittedName>
        <fullName evidence="2">Uncharacterized protein</fullName>
    </submittedName>
</protein>
<dbReference type="GO" id="GO:0004315">
    <property type="term" value="F:3-oxoacyl-[acyl-carrier-protein] synthase activity"/>
    <property type="evidence" value="ECO:0007669"/>
    <property type="project" value="TreeGrafter"/>
</dbReference>
<sequence>MSHPQPTSNTPPDQHLAVTGLGLVTPIGLNTTQCFASFCAGVSRFQETDDFYCLASDEELAEPQPLVWSRLQTMDTEAGTQRIEALAVAAINDLLQHTRLRRRDLEGVVVVPVLPNAGTRHLVESLADETGLAFHPAPLGFYESDAAFSAGLAHVTELIHTHGARACLLVAADSLLASARLAELDRDGRIKSARNLDGFIPGEGAAAVLLESPETAQARGAEIHALVTARGDATEPHPPTADDATQGEGLSQALATCAEQTADGRLPGWVVTTFNGESRQAREWGHCLVRLQNKLPVRHMWYPAENLGHTGVAAAIGFSIAAFALGQGYAPESSALLTALGHDAQRAGLVLSQFGFAAQY</sequence>
<dbReference type="Gene3D" id="3.40.47.10">
    <property type="match status" value="1"/>
</dbReference>
<dbReference type="Proteomes" id="UP000664417">
    <property type="component" value="Unassembled WGS sequence"/>
</dbReference>
<dbReference type="InterPro" id="IPR000794">
    <property type="entry name" value="Beta-ketoacyl_synthase"/>
</dbReference>
<dbReference type="AlphaFoldDB" id="A0A8J7Q6J6"/>
<evidence type="ECO:0000313" key="2">
    <source>
        <dbReference type="EMBL" id="MBO1321457.1"/>
    </source>
</evidence>
<dbReference type="EMBL" id="JAFREP010000024">
    <property type="protein sequence ID" value="MBO1321457.1"/>
    <property type="molecule type" value="Genomic_DNA"/>
</dbReference>
<keyword evidence="3" id="KW-1185">Reference proteome</keyword>
<proteinExistence type="predicted"/>
<dbReference type="PANTHER" id="PTHR11712:SF336">
    <property type="entry name" value="3-OXOACYL-[ACYL-CARRIER-PROTEIN] SYNTHASE, MITOCHONDRIAL"/>
    <property type="match status" value="1"/>
</dbReference>
<comment type="caution">
    <text evidence="2">The sequence shown here is derived from an EMBL/GenBank/DDBJ whole genome shotgun (WGS) entry which is preliminary data.</text>
</comment>
<dbReference type="InterPro" id="IPR016039">
    <property type="entry name" value="Thiolase-like"/>
</dbReference>
<accession>A0A8J7Q6J6</accession>
<organism evidence="2 3">
    <name type="scientific">Acanthopleuribacter pedis</name>
    <dbReference type="NCBI Taxonomy" id="442870"/>
    <lineage>
        <taxon>Bacteria</taxon>
        <taxon>Pseudomonadati</taxon>
        <taxon>Acidobacteriota</taxon>
        <taxon>Holophagae</taxon>
        <taxon>Acanthopleuribacterales</taxon>
        <taxon>Acanthopleuribacteraceae</taxon>
        <taxon>Acanthopleuribacter</taxon>
    </lineage>
</organism>
<dbReference type="SUPFAM" id="SSF53901">
    <property type="entry name" value="Thiolase-like"/>
    <property type="match status" value="2"/>
</dbReference>
<dbReference type="PANTHER" id="PTHR11712">
    <property type="entry name" value="POLYKETIDE SYNTHASE-RELATED"/>
    <property type="match status" value="1"/>
</dbReference>
<keyword evidence="1" id="KW-0808">Transferase</keyword>
<dbReference type="GO" id="GO:0005829">
    <property type="term" value="C:cytosol"/>
    <property type="evidence" value="ECO:0007669"/>
    <property type="project" value="TreeGrafter"/>
</dbReference>
<reference evidence="2" key="1">
    <citation type="submission" date="2021-03" db="EMBL/GenBank/DDBJ databases">
        <authorList>
            <person name="Wang G."/>
        </authorList>
    </citation>
    <scope>NUCLEOTIDE SEQUENCE</scope>
    <source>
        <strain evidence="2">KCTC 12899</strain>
    </source>
</reference>
<dbReference type="GO" id="GO:0006633">
    <property type="term" value="P:fatty acid biosynthetic process"/>
    <property type="evidence" value="ECO:0007669"/>
    <property type="project" value="TreeGrafter"/>
</dbReference>
<dbReference type="RefSeq" id="WP_207861431.1">
    <property type="nucleotide sequence ID" value="NZ_JAFREP010000024.1"/>
</dbReference>